<dbReference type="PANTHER" id="PTHR31974">
    <property type="entry name" value="BIOGENESIS OF LYSOSOME-RELATED ORGANELLES COMPLEX 1 SUBUNIT 3"/>
    <property type="match status" value="1"/>
</dbReference>
<dbReference type="Pfam" id="PF15753">
    <property type="entry name" value="BLOC1S3"/>
    <property type="match status" value="1"/>
</dbReference>
<feature type="compositionally biased region" description="Acidic residues" evidence="3">
    <location>
        <begin position="8"/>
        <end position="18"/>
    </location>
</feature>
<dbReference type="InterPro" id="IPR017245">
    <property type="entry name" value="BLOC-1_complex_su-3"/>
</dbReference>
<gene>
    <name evidence="4" type="primary">100640436</name>
</gene>
<dbReference type="EnsemblMetazoa" id="XM_003391820.3">
    <property type="protein sequence ID" value="XP_003391868.1"/>
    <property type="gene ID" value="LOC100640436"/>
</dbReference>
<evidence type="ECO:0000313" key="5">
    <source>
        <dbReference type="Proteomes" id="UP000007879"/>
    </source>
</evidence>
<feature type="compositionally biased region" description="Acidic residues" evidence="3">
    <location>
        <begin position="33"/>
        <end position="44"/>
    </location>
</feature>
<dbReference type="KEGG" id="aqu:100640436"/>
<dbReference type="OrthoDB" id="5984572at2759"/>
<keyword evidence="5" id="KW-1185">Reference proteome</keyword>
<evidence type="ECO:0000313" key="4">
    <source>
        <dbReference type="EnsemblMetazoa" id="Aqu2.1.03424_001"/>
    </source>
</evidence>
<organism evidence="4">
    <name type="scientific">Amphimedon queenslandica</name>
    <name type="common">Sponge</name>
    <dbReference type="NCBI Taxonomy" id="400682"/>
    <lineage>
        <taxon>Eukaryota</taxon>
        <taxon>Metazoa</taxon>
        <taxon>Porifera</taxon>
        <taxon>Demospongiae</taxon>
        <taxon>Heteroscleromorpha</taxon>
        <taxon>Haplosclerida</taxon>
        <taxon>Niphatidae</taxon>
        <taxon>Amphimedon</taxon>
    </lineage>
</organism>
<dbReference type="EnsemblMetazoa" id="Aqu2.1.03424_001">
    <property type="protein sequence ID" value="Aqu2.1.03424_001"/>
    <property type="gene ID" value="Aqu2.1.03424"/>
</dbReference>
<evidence type="ECO:0000256" key="3">
    <source>
        <dbReference type="SAM" id="MobiDB-lite"/>
    </source>
</evidence>
<evidence type="ECO:0000256" key="1">
    <source>
        <dbReference type="ARBA" id="ARBA00008942"/>
    </source>
</evidence>
<dbReference type="PANTHER" id="PTHR31974:SF2">
    <property type="entry name" value="BIOGENESIS OF LYSOSOME-RELATED ORGANELLES COMPLEX 1 SUBUNIT 3"/>
    <property type="match status" value="1"/>
</dbReference>
<accession>A0A1X7SMW1</accession>
<name>A0A1X7SMW1_AMPQE</name>
<evidence type="ECO:0000256" key="2">
    <source>
        <dbReference type="ARBA" id="ARBA00019581"/>
    </source>
</evidence>
<dbReference type="Proteomes" id="UP000007879">
    <property type="component" value="Unassembled WGS sequence"/>
</dbReference>
<dbReference type="AlphaFoldDB" id="A0A1X7SMW1"/>
<protein>
    <recommendedName>
        <fullName evidence="2">Biogenesis of lysosome-related organelles complex 1 subunit 3</fullName>
    </recommendedName>
</protein>
<dbReference type="STRING" id="400682.A0A1X7SMW1"/>
<comment type="similarity">
    <text evidence="1">Belongs to the BLOC1S3 family.</text>
</comment>
<reference evidence="5" key="1">
    <citation type="journal article" date="2010" name="Nature">
        <title>The Amphimedon queenslandica genome and the evolution of animal complexity.</title>
        <authorList>
            <person name="Srivastava M."/>
            <person name="Simakov O."/>
            <person name="Chapman J."/>
            <person name="Fahey B."/>
            <person name="Gauthier M.E."/>
            <person name="Mitros T."/>
            <person name="Richards G.S."/>
            <person name="Conaco C."/>
            <person name="Dacre M."/>
            <person name="Hellsten U."/>
            <person name="Larroux C."/>
            <person name="Putnam N.H."/>
            <person name="Stanke M."/>
            <person name="Adamska M."/>
            <person name="Darling A."/>
            <person name="Degnan S.M."/>
            <person name="Oakley T.H."/>
            <person name="Plachetzki D.C."/>
            <person name="Zhai Y."/>
            <person name="Adamski M."/>
            <person name="Calcino A."/>
            <person name="Cummins S.F."/>
            <person name="Goodstein D.M."/>
            <person name="Harris C."/>
            <person name="Jackson D.J."/>
            <person name="Leys S.P."/>
            <person name="Shu S."/>
            <person name="Woodcroft B.J."/>
            <person name="Vervoort M."/>
            <person name="Kosik K.S."/>
            <person name="Manning G."/>
            <person name="Degnan B.M."/>
            <person name="Rokhsar D.S."/>
        </authorList>
    </citation>
    <scope>NUCLEOTIDE SEQUENCE [LARGE SCALE GENOMIC DNA]</scope>
</reference>
<sequence>MASLVQGEDSESSEDEINTDMLPSHPKGTIMTGEEEEDEDEDIDSSVQDQGKEEGGSVISGDSPSLLRKPQWVPPSLLHKRLGDANINLRKNIVDRILKLYRLTCQNLTIVNDNLSRAQVVIEKVNANVKKSDHDLAQLKANLDDIFESANSLAPNLNVTEKGNV</sequence>
<proteinExistence type="inferred from homology"/>
<dbReference type="InParanoid" id="A0A1X7SMW1"/>
<dbReference type="GO" id="GO:0031083">
    <property type="term" value="C:BLOC-1 complex"/>
    <property type="evidence" value="ECO:0007669"/>
    <property type="project" value="TreeGrafter"/>
</dbReference>
<reference evidence="4" key="2">
    <citation type="submission" date="2017-05" db="UniProtKB">
        <authorList>
            <consortium name="EnsemblMetazoa"/>
        </authorList>
    </citation>
    <scope>IDENTIFICATION</scope>
</reference>
<feature type="region of interest" description="Disordered" evidence="3">
    <location>
        <begin position="1"/>
        <end position="71"/>
    </location>
</feature>